<dbReference type="AlphaFoldDB" id="A0A078QWS4"/>
<proteinExistence type="predicted"/>
<evidence type="ECO:0000313" key="1">
    <source>
        <dbReference type="EMBL" id="KDS27508.1"/>
    </source>
</evidence>
<dbReference type="EMBL" id="JNHI01000029">
    <property type="protein sequence ID" value="KDS27508.1"/>
    <property type="molecule type" value="Genomic_DNA"/>
</dbReference>
<sequence>MNISKEGIAITKRFFEAIDMLKAQKRMRGLLTYTKAHDINYWNINTVRNQPEVSVLKPEWIAYLVLDYGISADWILTGRGGMFKQ</sequence>
<protein>
    <recommendedName>
        <fullName evidence="3">XRE family transcriptional regulator</fullName>
    </recommendedName>
</protein>
<dbReference type="PATRIC" id="fig|1339350.3.peg.3682"/>
<gene>
    <name evidence="1" type="ORF">M097_3865</name>
</gene>
<name>A0A078QWS4_PHOVU</name>
<organism evidence="1 2">
    <name type="scientific">Phocaeicola vulgatus str. 3775 SL</name>
    <name type="common">B</name>
    <name type="synonym">iv</name>
    <dbReference type="NCBI Taxonomy" id="1339350"/>
    <lineage>
        <taxon>Bacteria</taxon>
        <taxon>Pseudomonadati</taxon>
        <taxon>Bacteroidota</taxon>
        <taxon>Bacteroidia</taxon>
        <taxon>Bacteroidales</taxon>
        <taxon>Bacteroidaceae</taxon>
        <taxon>Phocaeicola</taxon>
    </lineage>
</organism>
<dbReference type="Proteomes" id="UP000028134">
    <property type="component" value="Unassembled WGS sequence"/>
</dbReference>
<evidence type="ECO:0008006" key="3">
    <source>
        <dbReference type="Google" id="ProtNLM"/>
    </source>
</evidence>
<accession>A0A078QWS4</accession>
<comment type="caution">
    <text evidence="1">The sequence shown here is derived from an EMBL/GenBank/DDBJ whole genome shotgun (WGS) entry which is preliminary data.</text>
</comment>
<reference evidence="1 2" key="1">
    <citation type="submission" date="2014-04" db="EMBL/GenBank/DDBJ databases">
        <authorList>
            <person name="Sears C."/>
            <person name="Carroll K."/>
            <person name="Sack B.R."/>
            <person name="Qadri F."/>
            <person name="Myers L.L."/>
            <person name="Chung G.-T."/>
            <person name="Escheverria P."/>
            <person name="Fraser C.M."/>
            <person name="Sadzewicz L."/>
            <person name="Shefchek K.A."/>
            <person name="Tallon L."/>
            <person name="Das S.P."/>
            <person name="Daugherty S."/>
            <person name="Mongodin E.F."/>
        </authorList>
    </citation>
    <scope>NUCLEOTIDE SEQUENCE [LARGE SCALE GENOMIC DNA]</scope>
    <source>
        <strain evidence="2">3775 SL(B) 10 (iv)</strain>
    </source>
</reference>
<dbReference type="GeneID" id="5304169"/>
<evidence type="ECO:0000313" key="2">
    <source>
        <dbReference type="Proteomes" id="UP000028134"/>
    </source>
</evidence>
<dbReference type="RefSeq" id="WP_005852383.1">
    <property type="nucleotide sequence ID" value="NZ_JNHI01000029.1"/>
</dbReference>